<name>A0AAD6C1Q5_9EURO</name>
<reference evidence="1" key="2">
    <citation type="journal article" date="2023" name="IMA Fungus">
        <title>Comparative genomic study of the Penicillium genus elucidates a diverse pangenome and 15 lateral gene transfer events.</title>
        <authorList>
            <person name="Petersen C."/>
            <person name="Sorensen T."/>
            <person name="Nielsen M.R."/>
            <person name="Sondergaard T.E."/>
            <person name="Sorensen J.L."/>
            <person name="Fitzpatrick D.A."/>
            <person name="Frisvad J.C."/>
            <person name="Nielsen K.L."/>
        </authorList>
    </citation>
    <scope>NUCLEOTIDE SEQUENCE</scope>
    <source>
        <strain evidence="1">IBT 16125</strain>
    </source>
</reference>
<evidence type="ECO:0000313" key="1">
    <source>
        <dbReference type="EMBL" id="KAJ5440243.1"/>
    </source>
</evidence>
<organism evidence="1 2">
    <name type="scientific">Penicillium daleae</name>
    <dbReference type="NCBI Taxonomy" id="63821"/>
    <lineage>
        <taxon>Eukaryota</taxon>
        <taxon>Fungi</taxon>
        <taxon>Dikarya</taxon>
        <taxon>Ascomycota</taxon>
        <taxon>Pezizomycotina</taxon>
        <taxon>Eurotiomycetes</taxon>
        <taxon>Eurotiomycetidae</taxon>
        <taxon>Eurotiales</taxon>
        <taxon>Aspergillaceae</taxon>
        <taxon>Penicillium</taxon>
    </lineage>
</organism>
<proteinExistence type="predicted"/>
<dbReference type="RefSeq" id="XP_056763472.1">
    <property type="nucleotide sequence ID" value="XM_056914623.1"/>
</dbReference>
<gene>
    <name evidence="1" type="ORF">N7458_011241</name>
</gene>
<dbReference type="Gene3D" id="3.40.50.300">
    <property type="entry name" value="P-loop containing nucleotide triphosphate hydrolases"/>
    <property type="match status" value="1"/>
</dbReference>
<dbReference type="SUPFAM" id="SSF52540">
    <property type="entry name" value="P-loop containing nucleoside triphosphate hydrolases"/>
    <property type="match status" value="1"/>
</dbReference>
<keyword evidence="1" id="KW-0378">Hydrolase</keyword>
<dbReference type="InterPro" id="IPR027417">
    <property type="entry name" value="P-loop_NTPase"/>
</dbReference>
<evidence type="ECO:0000313" key="2">
    <source>
        <dbReference type="Proteomes" id="UP001213681"/>
    </source>
</evidence>
<accession>A0AAD6C1Q5</accession>
<dbReference type="EMBL" id="JAPVEA010000008">
    <property type="protein sequence ID" value="KAJ5440243.1"/>
    <property type="molecule type" value="Genomic_DNA"/>
</dbReference>
<keyword evidence="2" id="KW-1185">Reference proteome</keyword>
<dbReference type="AlphaFoldDB" id="A0AAD6C1Q5"/>
<dbReference type="Proteomes" id="UP001213681">
    <property type="component" value="Unassembled WGS sequence"/>
</dbReference>
<dbReference type="GO" id="GO:0016787">
    <property type="term" value="F:hydrolase activity"/>
    <property type="evidence" value="ECO:0007669"/>
    <property type="project" value="UniProtKB-KW"/>
</dbReference>
<sequence>MATCAHRENLSMIVVMGATGSDKSYFINCLAGREVVQEGHSLDPCWYTTADTGREIIRLTEKARAGPQECQLVPVHVGRSKVLLLNTPDFGDAQRTDSEILTEIAQILSAQYQLGVELKGIIYIHSITDVRYSRSSVTTFEIFKNICGERALHNALLVTSRWNEVSESIGAERERALRDRFWAYMLRRGSHLSRFHGDHNSAVSLVSQLLMKETVVLELQGELVREGKQLGETAAGMYINGNIEEKSVQQQITRKRSSLTSRLFPFNPR</sequence>
<reference evidence="1" key="1">
    <citation type="submission" date="2022-12" db="EMBL/GenBank/DDBJ databases">
        <authorList>
            <person name="Petersen C."/>
        </authorList>
    </citation>
    <scope>NUCLEOTIDE SEQUENCE</scope>
    <source>
        <strain evidence="1">IBT 16125</strain>
    </source>
</reference>
<comment type="caution">
    <text evidence="1">The sequence shown here is derived from an EMBL/GenBank/DDBJ whole genome shotgun (WGS) entry which is preliminary data.</text>
</comment>
<protein>
    <submittedName>
        <fullName evidence="1">P-loop containing nucleoside triphosphate hydrolase protein</fullName>
    </submittedName>
</protein>
<dbReference type="GeneID" id="81604866"/>